<organism evidence="2 3">
    <name type="scientific">Gulo gulo</name>
    <name type="common">Wolverine</name>
    <name type="synonym">Gluton</name>
    <dbReference type="NCBI Taxonomy" id="48420"/>
    <lineage>
        <taxon>Eukaryota</taxon>
        <taxon>Metazoa</taxon>
        <taxon>Chordata</taxon>
        <taxon>Craniata</taxon>
        <taxon>Vertebrata</taxon>
        <taxon>Euteleostomi</taxon>
        <taxon>Mammalia</taxon>
        <taxon>Eutheria</taxon>
        <taxon>Laurasiatheria</taxon>
        <taxon>Carnivora</taxon>
        <taxon>Caniformia</taxon>
        <taxon>Musteloidea</taxon>
        <taxon>Mustelidae</taxon>
        <taxon>Guloninae</taxon>
        <taxon>Gulo</taxon>
    </lineage>
</organism>
<protein>
    <submittedName>
        <fullName evidence="2">Uncharacterized protein</fullName>
    </submittedName>
</protein>
<keyword evidence="3" id="KW-1185">Reference proteome</keyword>
<evidence type="ECO:0000313" key="3">
    <source>
        <dbReference type="Proteomes" id="UP000269945"/>
    </source>
</evidence>
<gene>
    <name evidence="2" type="ORF">BN2614_LOCUS1</name>
</gene>
<feature type="region of interest" description="Disordered" evidence="1">
    <location>
        <begin position="55"/>
        <end position="151"/>
    </location>
</feature>
<feature type="compositionally biased region" description="Basic and acidic residues" evidence="1">
    <location>
        <begin position="125"/>
        <end position="137"/>
    </location>
</feature>
<dbReference type="Proteomes" id="UP000269945">
    <property type="component" value="Unassembled WGS sequence"/>
</dbReference>
<sequence>MAFLKSWHRLYYTQWLCREWAPDPGIPGGSPSPLLSSPLKHKTIGGLLLSGFLPLLSTPAPPREGQSVVEGGQSADPLPAPWRGQAGGQGGREAERGEGSLQGSGEPRPWPCSHRKLPTGSSEGLRGDCGDPGHLREGSPVGESVDPPMGR</sequence>
<evidence type="ECO:0000313" key="2">
    <source>
        <dbReference type="EMBL" id="VCW91077.1"/>
    </source>
</evidence>
<dbReference type="AlphaFoldDB" id="A0A9X9LU63"/>
<accession>A0A9X9LU63</accession>
<dbReference type="EMBL" id="CYRY02016876">
    <property type="protein sequence ID" value="VCW91077.1"/>
    <property type="molecule type" value="Genomic_DNA"/>
</dbReference>
<proteinExistence type="predicted"/>
<name>A0A9X9LU63_GULGU</name>
<evidence type="ECO:0000256" key="1">
    <source>
        <dbReference type="SAM" id="MobiDB-lite"/>
    </source>
</evidence>
<comment type="caution">
    <text evidence="2">The sequence shown here is derived from an EMBL/GenBank/DDBJ whole genome shotgun (WGS) entry which is preliminary data.</text>
</comment>
<reference evidence="2 3" key="1">
    <citation type="submission" date="2018-10" db="EMBL/GenBank/DDBJ databases">
        <authorList>
            <person name="Ekblom R."/>
            <person name="Jareborg N."/>
        </authorList>
    </citation>
    <scope>NUCLEOTIDE SEQUENCE [LARGE SCALE GENOMIC DNA]</scope>
    <source>
        <tissue evidence="2">Muscle</tissue>
    </source>
</reference>